<reference evidence="2 3" key="1">
    <citation type="submission" date="2024-01" db="EMBL/GenBank/DDBJ databases">
        <title>Comparative genomics of Cryptococcus and Kwoniella reveals pathogenesis evolution and contrasting modes of karyotype evolution via chromosome fusion or intercentromeric recombination.</title>
        <authorList>
            <person name="Coelho M.A."/>
            <person name="David-Palma M."/>
            <person name="Shea T."/>
            <person name="Bowers K."/>
            <person name="McGinley-Smith S."/>
            <person name="Mohammad A.W."/>
            <person name="Gnirke A."/>
            <person name="Yurkov A.M."/>
            <person name="Nowrousian M."/>
            <person name="Sun S."/>
            <person name="Cuomo C.A."/>
            <person name="Heitman J."/>
        </authorList>
    </citation>
    <scope>NUCLEOTIDE SEQUENCE [LARGE SCALE GENOMIC DNA]</scope>
    <source>
        <strain evidence="2 3">PYCC6329</strain>
    </source>
</reference>
<gene>
    <name evidence="2" type="ORF">V865_004113</name>
</gene>
<evidence type="ECO:0000256" key="1">
    <source>
        <dbReference type="SAM" id="MobiDB-lite"/>
    </source>
</evidence>
<dbReference type="RefSeq" id="XP_066083995.1">
    <property type="nucleotide sequence ID" value="XM_066227898.1"/>
</dbReference>
<dbReference type="GeneID" id="91102915"/>
<proteinExistence type="predicted"/>
<dbReference type="KEGG" id="ker:91102915"/>
<dbReference type="AlphaFoldDB" id="A0AAX4KIX1"/>
<organism evidence="2 3">
    <name type="scientific">Kwoniella europaea PYCC6329</name>
    <dbReference type="NCBI Taxonomy" id="1423913"/>
    <lineage>
        <taxon>Eukaryota</taxon>
        <taxon>Fungi</taxon>
        <taxon>Dikarya</taxon>
        <taxon>Basidiomycota</taxon>
        <taxon>Agaricomycotina</taxon>
        <taxon>Tremellomycetes</taxon>
        <taxon>Tremellales</taxon>
        <taxon>Cryptococcaceae</taxon>
        <taxon>Kwoniella</taxon>
    </lineage>
</organism>
<sequence length="180" mass="20253">MAEISESARLTSNTDNFYTSHSRQVSISLSLQDEITSTFFDKVKPLLQKYRDRTGKDVNFRVTFNQSPMIGDWETALDHIDIPKDQIDGLIVFLKEVSNVEVSSDEGDGFRDDYTRAFYGPRDPASTAILDMWRHTVHTTTPISSSPEEAIHEIIEPPEPVFRLTDGDMPGQDVPDEAGS</sequence>
<name>A0AAX4KIX1_9TREE</name>
<evidence type="ECO:0000313" key="2">
    <source>
        <dbReference type="EMBL" id="WWD06028.1"/>
    </source>
</evidence>
<evidence type="ECO:0000313" key="3">
    <source>
        <dbReference type="Proteomes" id="UP001358614"/>
    </source>
</evidence>
<protein>
    <submittedName>
        <fullName evidence="2">Uncharacterized protein</fullName>
    </submittedName>
</protein>
<accession>A0AAX4KIX1</accession>
<feature type="region of interest" description="Disordered" evidence="1">
    <location>
        <begin position="161"/>
        <end position="180"/>
    </location>
</feature>
<keyword evidence="3" id="KW-1185">Reference proteome</keyword>
<dbReference type="Proteomes" id="UP001358614">
    <property type="component" value="Chromosome 1"/>
</dbReference>
<dbReference type="EMBL" id="CP144089">
    <property type="protein sequence ID" value="WWD06028.1"/>
    <property type="molecule type" value="Genomic_DNA"/>
</dbReference>